<comment type="caution">
    <text evidence="2">The sequence shown here is derived from an EMBL/GenBank/DDBJ whole genome shotgun (WGS) entry which is preliminary data.</text>
</comment>
<keyword evidence="1" id="KW-0812">Transmembrane</keyword>
<keyword evidence="1" id="KW-1133">Transmembrane helix</keyword>
<protein>
    <submittedName>
        <fullName evidence="2">Uncharacterized protein</fullName>
    </submittedName>
</protein>
<reference evidence="2" key="1">
    <citation type="submission" date="2020-06" db="EMBL/GenBank/DDBJ databases">
        <authorList>
            <person name="Li T."/>
            <person name="Hu X."/>
            <person name="Zhang T."/>
            <person name="Song X."/>
            <person name="Zhang H."/>
            <person name="Dai N."/>
            <person name="Sheng W."/>
            <person name="Hou X."/>
            <person name="Wei L."/>
        </authorList>
    </citation>
    <scope>NUCLEOTIDE SEQUENCE</scope>
    <source>
        <strain evidence="2">G02</strain>
        <tissue evidence="2">Leaf</tissue>
    </source>
</reference>
<gene>
    <name evidence="2" type="ORF">Sradi_0215400</name>
</gene>
<dbReference type="AlphaFoldDB" id="A0AAW2W4L8"/>
<feature type="transmembrane region" description="Helical" evidence="1">
    <location>
        <begin position="58"/>
        <end position="77"/>
    </location>
</feature>
<accession>A0AAW2W4L8</accession>
<sequence length="84" mass="9515">MQGSYCSVFQWVDPPMCRRAKKIIPGLLTKLGEKDRQLNELRLKVCANTSNERRLMTYRLLGVAFAVTTVVLGILYGKAMMSCM</sequence>
<proteinExistence type="predicted"/>
<name>A0AAW2W4L8_SESRA</name>
<evidence type="ECO:0000313" key="2">
    <source>
        <dbReference type="EMBL" id="KAL0435075.1"/>
    </source>
</evidence>
<organism evidence="2">
    <name type="scientific">Sesamum radiatum</name>
    <name type="common">Black benniseed</name>
    <dbReference type="NCBI Taxonomy" id="300843"/>
    <lineage>
        <taxon>Eukaryota</taxon>
        <taxon>Viridiplantae</taxon>
        <taxon>Streptophyta</taxon>
        <taxon>Embryophyta</taxon>
        <taxon>Tracheophyta</taxon>
        <taxon>Spermatophyta</taxon>
        <taxon>Magnoliopsida</taxon>
        <taxon>eudicotyledons</taxon>
        <taxon>Gunneridae</taxon>
        <taxon>Pentapetalae</taxon>
        <taxon>asterids</taxon>
        <taxon>lamiids</taxon>
        <taxon>Lamiales</taxon>
        <taxon>Pedaliaceae</taxon>
        <taxon>Sesamum</taxon>
    </lineage>
</organism>
<evidence type="ECO:0000256" key="1">
    <source>
        <dbReference type="SAM" id="Phobius"/>
    </source>
</evidence>
<keyword evidence="1" id="KW-0472">Membrane</keyword>
<dbReference type="EMBL" id="JACGWJ010000002">
    <property type="protein sequence ID" value="KAL0435075.1"/>
    <property type="molecule type" value="Genomic_DNA"/>
</dbReference>
<reference evidence="2" key="2">
    <citation type="journal article" date="2024" name="Plant">
        <title>Genomic evolution and insights into agronomic trait innovations of Sesamum species.</title>
        <authorList>
            <person name="Miao H."/>
            <person name="Wang L."/>
            <person name="Qu L."/>
            <person name="Liu H."/>
            <person name="Sun Y."/>
            <person name="Le M."/>
            <person name="Wang Q."/>
            <person name="Wei S."/>
            <person name="Zheng Y."/>
            <person name="Lin W."/>
            <person name="Duan Y."/>
            <person name="Cao H."/>
            <person name="Xiong S."/>
            <person name="Wang X."/>
            <person name="Wei L."/>
            <person name="Li C."/>
            <person name="Ma Q."/>
            <person name="Ju M."/>
            <person name="Zhao R."/>
            <person name="Li G."/>
            <person name="Mu C."/>
            <person name="Tian Q."/>
            <person name="Mei H."/>
            <person name="Zhang T."/>
            <person name="Gao T."/>
            <person name="Zhang H."/>
        </authorList>
    </citation>
    <scope>NUCLEOTIDE SEQUENCE</scope>
    <source>
        <strain evidence="2">G02</strain>
    </source>
</reference>